<dbReference type="InterPro" id="IPR007110">
    <property type="entry name" value="Ig-like_dom"/>
</dbReference>
<dbReference type="FunFam" id="3.10.250.10:FF:000013">
    <property type="entry name" value="CD163 molecule like 1"/>
    <property type="match status" value="1"/>
</dbReference>
<feature type="chain" id="PRO_5035744872" evidence="8">
    <location>
        <begin position="17"/>
        <end position="446"/>
    </location>
</feature>
<evidence type="ECO:0000256" key="4">
    <source>
        <dbReference type="ARBA" id="ARBA00022737"/>
    </source>
</evidence>
<dbReference type="Pfam" id="PF00530">
    <property type="entry name" value="SRCR"/>
    <property type="match status" value="3"/>
</dbReference>
<dbReference type="GO" id="GO:0016020">
    <property type="term" value="C:membrane"/>
    <property type="evidence" value="ECO:0007669"/>
    <property type="project" value="InterPro"/>
</dbReference>
<keyword evidence="4" id="KW-0677">Repeat</keyword>
<dbReference type="InterPro" id="IPR036772">
    <property type="entry name" value="SRCR-like_dom_sf"/>
</dbReference>
<keyword evidence="2" id="KW-0964">Secreted</keyword>
<evidence type="ECO:0000259" key="9">
    <source>
        <dbReference type="PROSITE" id="PS50287"/>
    </source>
</evidence>
<dbReference type="PANTHER" id="PTHR19331:SF22">
    <property type="entry name" value="DELETED IN MALIGNANT BRAIN TUMORS 1 PROTEIN"/>
    <property type="match status" value="1"/>
</dbReference>
<dbReference type="KEGG" id="amex:103026157"/>
<evidence type="ECO:0000259" key="10">
    <source>
        <dbReference type="PROSITE" id="PS50835"/>
    </source>
</evidence>
<comment type="caution">
    <text evidence="11">The sequence shown here is derived from an EMBL/GenBank/DDBJ whole genome shotgun (WGS) entry which is preliminary data.</text>
</comment>
<feature type="domain" description="Ig-like" evidence="10">
    <location>
        <begin position="129"/>
        <end position="221"/>
    </location>
</feature>
<dbReference type="InterPro" id="IPR013783">
    <property type="entry name" value="Ig-like_fold"/>
</dbReference>
<accession>A0A8T2KPM0</accession>
<feature type="signal peptide" evidence="8">
    <location>
        <begin position="1"/>
        <end position="16"/>
    </location>
</feature>
<dbReference type="OrthoDB" id="536948at2759"/>
<comment type="subcellular location">
    <subcellularLocation>
        <location evidence="1">Secreted</location>
    </subcellularLocation>
</comment>
<proteinExistence type="predicted"/>
<gene>
    <name evidence="11" type="primary">CD163L1</name>
    <name evidence="11" type="ORF">AMEX_G27221</name>
</gene>
<keyword evidence="11" id="KW-0675">Receptor</keyword>
<keyword evidence="3 8" id="KW-0732">Signal</keyword>
<feature type="domain" description="SRCR" evidence="9">
    <location>
        <begin position="17"/>
        <end position="116"/>
    </location>
</feature>
<feature type="domain" description="SRCR" evidence="9">
    <location>
        <begin position="330"/>
        <end position="408"/>
    </location>
</feature>
<evidence type="ECO:0000256" key="2">
    <source>
        <dbReference type="ARBA" id="ARBA00022525"/>
    </source>
</evidence>
<dbReference type="InterPro" id="IPR001190">
    <property type="entry name" value="SRCR"/>
</dbReference>
<keyword evidence="5 7" id="KW-1015">Disulfide bond</keyword>
<evidence type="ECO:0000256" key="8">
    <source>
        <dbReference type="SAM" id="SignalP"/>
    </source>
</evidence>
<reference evidence="11 12" key="1">
    <citation type="submission" date="2021-07" db="EMBL/GenBank/DDBJ databases">
        <authorList>
            <person name="Imarazene B."/>
            <person name="Zahm M."/>
            <person name="Klopp C."/>
            <person name="Cabau C."/>
            <person name="Beille S."/>
            <person name="Jouanno E."/>
            <person name="Castinel A."/>
            <person name="Lluch J."/>
            <person name="Gil L."/>
            <person name="Kuchtly C."/>
            <person name="Lopez Roques C."/>
            <person name="Donnadieu C."/>
            <person name="Parrinello H."/>
            <person name="Journot L."/>
            <person name="Du K."/>
            <person name="Schartl M."/>
            <person name="Retaux S."/>
            <person name="Guiguen Y."/>
        </authorList>
    </citation>
    <scope>NUCLEOTIDE SEQUENCE [LARGE SCALE GENOMIC DNA]</scope>
    <source>
        <strain evidence="11">Pach_M1</strain>
        <tissue evidence="11">Testis</tissue>
    </source>
</reference>
<name>A0A8T2KPM0_ASTMX</name>
<sequence>MLTAVILMVLCSTADSVRLVGGVGSCSGRLEVETRYSWTTVCETDFDWRDAVVLCGELNCGTPVTLQGALFGKGKRPFGLREFQCEGTEKSILTCNTLAREENTCIHGKAVGLICSGVLVKPSISFSSPKTISTYFPKQHVIQSDSDFTITCSTQPQFQGGSFKLKVPWNNEPYTQHADNHLASYLCPEAEKMYHEGNYSCVYENHVNVGRNVLLTSESETHTVFIQGPYDAMLVDGSTRCNGTVEMLHSGRWRKVSAMDMEPLKQAAVVCRQLDCGYPVSATTGRATDESWQFLSNCSGSESALRECNHVVRHSTYFADKVVCSGPHNVRLVNGNSRCNGTVEMFHTGQWRKVSAMGKDPRKQAYVVCRQLDCGYPVSARTVKAVDEKWQILSNCSGSEYELIKCEHVIAHHTDFIDKVVCLEDLFFSSMEQSPPRRLRPPIVVG</sequence>
<dbReference type="PRINTS" id="PR00258">
    <property type="entry name" value="SPERACTRCPTR"/>
</dbReference>
<dbReference type="Gene3D" id="3.10.250.10">
    <property type="entry name" value="SRCR-like domain"/>
    <property type="match status" value="3"/>
</dbReference>
<organism evidence="11 12">
    <name type="scientific">Astyanax mexicanus</name>
    <name type="common">Blind cave fish</name>
    <name type="synonym">Astyanax fasciatus mexicanus</name>
    <dbReference type="NCBI Taxonomy" id="7994"/>
    <lineage>
        <taxon>Eukaryota</taxon>
        <taxon>Metazoa</taxon>
        <taxon>Chordata</taxon>
        <taxon>Craniata</taxon>
        <taxon>Vertebrata</taxon>
        <taxon>Euteleostomi</taxon>
        <taxon>Actinopterygii</taxon>
        <taxon>Neopterygii</taxon>
        <taxon>Teleostei</taxon>
        <taxon>Ostariophysi</taxon>
        <taxon>Characiformes</taxon>
        <taxon>Characoidei</taxon>
        <taxon>Acestrorhamphidae</taxon>
        <taxon>Acestrorhamphinae</taxon>
        <taxon>Astyanax</taxon>
    </lineage>
</organism>
<dbReference type="AlphaFoldDB" id="A0A8T2KPM0"/>
<feature type="disulfide bond" evidence="7">
    <location>
        <begin position="396"/>
        <end position="406"/>
    </location>
</feature>
<dbReference type="Gene3D" id="2.60.40.10">
    <property type="entry name" value="Immunoglobulins"/>
    <property type="match status" value="1"/>
</dbReference>
<evidence type="ECO:0000256" key="1">
    <source>
        <dbReference type="ARBA" id="ARBA00004613"/>
    </source>
</evidence>
<protein>
    <submittedName>
        <fullName evidence="11">Scavenger receptor cysteine-rich type 1 protein M130-like</fullName>
    </submittedName>
</protein>
<evidence type="ECO:0000256" key="5">
    <source>
        <dbReference type="ARBA" id="ARBA00023157"/>
    </source>
</evidence>
<keyword evidence="6" id="KW-0325">Glycoprotein</keyword>
<dbReference type="PROSITE" id="PS50287">
    <property type="entry name" value="SRCR_2"/>
    <property type="match status" value="3"/>
</dbReference>
<comment type="caution">
    <text evidence="7">Lacks conserved residue(s) required for the propagation of feature annotation.</text>
</comment>
<evidence type="ECO:0000313" key="12">
    <source>
        <dbReference type="Proteomes" id="UP000752171"/>
    </source>
</evidence>
<dbReference type="PANTHER" id="PTHR19331">
    <property type="entry name" value="SCAVENGER RECEPTOR DOMAIN-CONTAINING"/>
    <property type="match status" value="1"/>
</dbReference>
<dbReference type="PROSITE" id="PS50835">
    <property type="entry name" value="IG_LIKE"/>
    <property type="match status" value="1"/>
</dbReference>
<feature type="disulfide bond" evidence="7">
    <location>
        <begin position="298"/>
        <end position="308"/>
    </location>
</feature>
<evidence type="ECO:0000256" key="3">
    <source>
        <dbReference type="ARBA" id="ARBA00022729"/>
    </source>
</evidence>
<evidence type="ECO:0000313" key="11">
    <source>
        <dbReference type="EMBL" id="KAG9259702.1"/>
    </source>
</evidence>
<evidence type="ECO:0000256" key="7">
    <source>
        <dbReference type="PROSITE-ProRule" id="PRU00196"/>
    </source>
</evidence>
<evidence type="ECO:0000256" key="6">
    <source>
        <dbReference type="ARBA" id="ARBA00023180"/>
    </source>
</evidence>
<feature type="domain" description="SRCR" evidence="9">
    <location>
        <begin position="232"/>
        <end position="335"/>
    </location>
</feature>
<feature type="disulfide bond" evidence="7">
    <location>
        <begin position="85"/>
        <end position="95"/>
    </location>
</feature>
<dbReference type="SUPFAM" id="SSF56487">
    <property type="entry name" value="SRCR-like"/>
    <property type="match status" value="3"/>
</dbReference>
<dbReference type="Proteomes" id="UP000752171">
    <property type="component" value="Unassembled WGS sequence"/>
</dbReference>
<dbReference type="EMBL" id="JAICCE010000025">
    <property type="protein sequence ID" value="KAG9259702.1"/>
    <property type="molecule type" value="Genomic_DNA"/>
</dbReference>
<dbReference type="SMART" id="SM00202">
    <property type="entry name" value="SR"/>
    <property type="match status" value="3"/>
</dbReference>